<feature type="transmembrane region" description="Helical" evidence="1">
    <location>
        <begin position="34"/>
        <end position="55"/>
    </location>
</feature>
<proteinExistence type="predicted"/>
<feature type="non-terminal residue" evidence="2">
    <location>
        <position position="98"/>
    </location>
</feature>
<comment type="caution">
    <text evidence="2">The sequence shown here is derived from an EMBL/GenBank/DDBJ whole genome shotgun (WGS) entry which is preliminary data.</text>
</comment>
<gene>
    <name evidence="2" type="ORF">PFISCL1PPCAC_6968</name>
</gene>
<evidence type="ECO:0000256" key="1">
    <source>
        <dbReference type="SAM" id="Phobius"/>
    </source>
</evidence>
<keyword evidence="1" id="KW-0812">Transmembrane</keyword>
<dbReference type="AlphaFoldDB" id="A0AAV5V8H5"/>
<keyword evidence="1" id="KW-1133">Transmembrane helix</keyword>
<name>A0AAV5V8H5_9BILA</name>
<sequence length="98" mass="11386">KNIPLFSADWFDLPAKIQPRINKNIKAFLKLEHIAETIISLLYILTIVIIIKFVLEAVYESIDVCVFCNRRPRRLFPFGLANRSASIPFIARKDKKLK</sequence>
<evidence type="ECO:0000313" key="3">
    <source>
        <dbReference type="Proteomes" id="UP001432322"/>
    </source>
</evidence>
<accession>A0AAV5V8H5</accession>
<keyword evidence="1" id="KW-0472">Membrane</keyword>
<dbReference type="EMBL" id="BTSY01000002">
    <property type="protein sequence ID" value="GMT15671.1"/>
    <property type="molecule type" value="Genomic_DNA"/>
</dbReference>
<organism evidence="2 3">
    <name type="scientific">Pristionchus fissidentatus</name>
    <dbReference type="NCBI Taxonomy" id="1538716"/>
    <lineage>
        <taxon>Eukaryota</taxon>
        <taxon>Metazoa</taxon>
        <taxon>Ecdysozoa</taxon>
        <taxon>Nematoda</taxon>
        <taxon>Chromadorea</taxon>
        <taxon>Rhabditida</taxon>
        <taxon>Rhabditina</taxon>
        <taxon>Diplogasteromorpha</taxon>
        <taxon>Diplogasteroidea</taxon>
        <taxon>Neodiplogasteridae</taxon>
        <taxon>Pristionchus</taxon>
    </lineage>
</organism>
<evidence type="ECO:0008006" key="4">
    <source>
        <dbReference type="Google" id="ProtNLM"/>
    </source>
</evidence>
<evidence type="ECO:0000313" key="2">
    <source>
        <dbReference type="EMBL" id="GMT15671.1"/>
    </source>
</evidence>
<feature type="non-terminal residue" evidence="2">
    <location>
        <position position="1"/>
    </location>
</feature>
<protein>
    <recommendedName>
        <fullName evidence="4">Ion channel</fullName>
    </recommendedName>
</protein>
<dbReference type="Proteomes" id="UP001432322">
    <property type="component" value="Unassembled WGS sequence"/>
</dbReference>
<keyword evidence="3" id="KW-1185">Reference proteome</keyword>
<reference evidence="2" key="1">
    <citation type="submission" date="2023-10" db="EMBL/GenBank/DDBJ databases">
        <title>Genome assembly of Pristionchus species.</title>
        <authorList>
            <person name="Yoshida K."/>
            <person name="Sommer R.J."/>
        </authorList>
    </citation>
    <scope>NUCLEOTIDE SEQUENCE</scope>
    <source>
        <strain evidence="2">RS5133</strain>
    </source>
</reference>